<evidence type="ECO:0000256" key="1">
    <source>
        <dbReference type="SAM" id="MobiDB-lite"/>
    </source>
</evidence>
<sequence>MEVEGQELKKRKQLGEDSMHTSRDYWRSRNGPRKFFDRYSVPKGCSSKAKAQWLRDAHKKLKEKEETSVCQRFWMRRGNGEKGERKLQRLQLTTSRELLILTQNLET</sequence>
<feature type="compositionally biased region" description="Basic and acidic residues" evidence="1">
    <location>
        <begin position="13"/>
        <end position="27"/>
    </location>
</feature>
<evidence type="ECO:0000313" key="2">
    <source>
        <dbReference type="EMBL" id="WMV47169.1"/>
    </source>
</evidence>
<keyword evidence="3" id="KW-1185">Reference proteome</keyword>
<dbReference type="Proteomes" id="UP001234989">
    <property type="component" value="Chromosome 9"/>
</dbReference>
<protein>
    <submittedName>
        <fullName evidence="2">Uncharacterized protein</fullName>
    </submittedName>
</protein>
<proteinExistence type="predicted"/>
<organism evidence="2 3">
    <name type="scientific">Solanum verrucosum</name>
    <dbReference type="NCBI Taxonomy" id="315347"/>
    <lineage>
        <taxon>Eukaryota</taxon>
        <taxon>Viridiplantae</taxon>
        <taxon>Streptophyta</taxon>
        <taxon>Embryophyta</taxon>
        <taxon>Tracheophyta</taxon>
        <taxon>Spermatophyta</taxon>
        <taxon>Magnoliopsida</taxon>
        <taxon>eudicotyledons</taxon>
        <taxon>Gunneridae</taxon>
        <taxon>Pentapetalae</taxon>
        <taxon>asterids</taxon>
        <taxon>lamiids</taxon>
        <taxon>Solanales</taxon>
        <taxon>Solanaceae</taxon>
        <taxon>Solanoideae</taxon>
        <taxon>Solaneae</taxon>
        <taxon>Solanum</taxon>
    </lineage>
</organism>
<evidence type="ECO:0000313" key="3">
    <source>
        <dbReference type="Proteomes" id="UP001234989"/>
    </source>
</evidence>
<name>A0AAF0UJT1_SOLVR</name>
<feature type="region of interest" description="Disordered" evidence="1">
    <location>
        <begin position="1"/>
        <end position="31"/>
    </location>
</feature>
<gene>
    <name evidence="2" type="ORF">MTR67_040554</name>
</gene>
<accession>A0AAF0UJT1</accession>
<dbReference type="EMBL" id="CP133620">
    <property type="protein sequence ID" value="WMV47169.1"/>
    <property type="molecule type" value="Genomic_DNA"/>
</dbReference>
<dbReference type="AlphaFoldDB" id="A0AAF0UJT1"/>
<reference evidence="2" key="1">
    <citation type="submission" date="2023-08" db="EMBL/GenBank/DDBJ databases">
        <title>A de novo genome assembly of Solanum verrucosum Schlechtendal, a Mexican diploid species geographically isolated from the other diploid A-genome species in potato relatives.</title>
        <authorList>
            <person name="Hosaka K."/>
        </authorList>
    </citation>
    <scope>NUCLEOTIDE SEQUENCE</scope>
    <source>
        <tissue evidence="2">Young leaves</tissue>
    </source>
</reference>